<accession>A0AAE0F1A4</accession>
<protein>
    <submittedName>
        <fullName evidence="2">Uncharacterized protein</fullName>
    </submittedName>
</protein>
<dbReference type="AlphaFoldDB" id="A0AAE0F1A4"/>
<evidence type="ECO:0000256" key="1">
    <source>
        <dbReference type="SAM" id="MobiDB-lite"/>
    </source>
</evidence>
<feature type="region of interest" description="Disordered" evidence="1">
    <location>
        <begin position="1"/>
        <end position="50"/>
    </location>
</feature>
<dbReference type="Proteomes" id="UP001190700">
    <property type="component" value="Unassembled WGS sequence"/>
</dbReference>
<name>A0AAE0F1A4_9CHLO</name>
<proteinExistence type="predicted"/>
<dbReference type="EMBL" id="LGRX02028392">
    <property type="protein sequence ID" value="KAK3248123.1"/>
    <property type="molecule type" value="Genomic_DNA"/>
</dbReference>
<gene>
    <name evidence="2" type="ORF">CYMTET_42402</name>
</gene>
<evidence type="ECO:0000313" key="3">
    <source>
        <dbReference type="Proteomes" id="UP001190700"/>
    </source>
</evidence>
<evidence type="ECO:0000313" key="2">
    <source>
        <dbReference type="EMBL" id="KAK3248123.1"/>
    </source>
</evidence>
<sequence>MIDRDTDEPRQSVPGELDEKPTTIDPTSVFGAIDEDDTDEEPSEEPAKVKVLDDPTSVAKVKIPDDPTSVLDTALDCTDSEDESVPPISPPMVVGELTYINGLTWVETPDL</sequence>
<keyword evidence="3" id="KW-1185">Reference proteome</keyword>
<comment type="caution">
    <text evidence="2">The sequence shown here is derived from an EMBL/GenBank/DDBJ whole genome shotgun (WGS) entry which is preliminary data.</text>
</comment>
<reference evidence="2 3" key="1">
    <citation type="journal article" date="2015" name="Genome Biol. Evol.">
        <title>Comparative Genomics of a Bacterivorous Green Alga Reveals Evolutionary Causalities and Consequences of Phago-Mixotrophic Mode of Nutrition.</title>
        <authorList>
            <person name="Burns J.A."/>
            <person name="Paasch A."/>
            <person name="Narechania A."/>
            <person name="Kim E."/>
        </authorList>
    </citation>
    <scope>NUCLEOTIDE SEQUENCE [LARGE SCALE GENOMIC DNA]</scope>
    <source>
        <strain evidence="2 3">PLY_AMNH</strain>
    </source>
</reference>
<organism evidence="2 3">
    <name type="scientific">Cymbomonas tetramitiformis</name>
    <dbReference type="NCBI Taxonomy" id="36881"/>
    <lineage>
        <taxon>Eukaryota</taxon>
        <taxon>Viridiplantae</taxon>
        <taxon>Chlorophyta</taxon>
        <taxon>Pyramimonadophyceae</taxon>
        <taxon>Pyramimonadales</taxon>
        <taxon>Pyramimonadaceae</taxon>
        <taxon>Cymbomonas</taxon>
    </lineage>
</organism>
<feature type="compositionally biased region" description="Basic and acidic residues" evidence="1">
    <location>
        <begin position="1"/>
        <end position="10"/>
    </location>
</feature>
<feature type="compositionally biased region" description="Acidic residues" evidence="1">
    <location>
        <begin position="33"/>
        <end position="44"/>
    </location>
</feature>